<feature type="non-terminal residue" evidence="1">
    <location>
        <position position="67"/>
    </location>
</feature>
<reference evidence="2" key="1">
    <citation type="submission" date="2018-06" db="EMBL/GenBank/DDBJ databases">
        <authorList>
            <consortium name="Pathogen Informatics"/>
        </authorList>
    </citation>
    <scope>NUCLEOTIDE SEQUENCE [LARGE SCALE GENOMIC DNA]</scope>
    <source>
        <strain evidence="2">NCTC10124</strain>
    </source>
</reference>
<dbReference type="AlphaFoldDB" id="A0A3B0P8S6"/>
<accession>A0A3B0P8S6</accession>
<protein>
    <submittedName>
        <fullName evidence="1">Uncharacterized protein</fullName>
    </submittedName>
</protein>
<name>A0A3B0P8S6_MYCSY</name>
<evidence type="ECO:0000313" key="2">
    <source>
        <dbReference type="Proteomes" id="UP000259328"/>
    </source>
</evidence>
<sequence length="67" mass="7495">MKVILSNLGWYKKETVENVAIDFSSSKNFLVDDALKYNADSNILDTRTDEKELLGSGGTVQNPVTDW</sequence>
<organism evidence="1 2">
    <name type="scientific">Mycoplasmopsis synoviae</name>
    <name type="common">Mycoplasma synoviae</name>
    <dbReference type="NCBI Taxonomy" id="2109"/>
    <lineage>
        <taxon>Bacteria</taxon>
        <taxon>Bacillati</taxon>
        <taxon>Mycoplasmatota</taxon>
        <taxon>Mycoplasmoidales</taxon>
        <taxon>Metamycoplasmataceae</taxon>
        <taxon>Mycoplasmopsis</taxon>
    </lineage>
</organism>
<dbReference type="Proteomes" id="UP000259328">
    <property type="component" value="Chromosome"/>
</dbReference>
<evidence type="ECO:0000313" key="1">
    <source>
        <dbReference type="EMBL" id="SYV93538.1"/>
    </source>
</evidence>
<gene>
    <name evidence="1" type="ORF">NCTC10124_01292</name>
</gene>
<proteinExistence type="predicted"/>
<dbReference type="EMBL" id="LS991953">
    <property type="protein sequence ID" value="SYV93538.1"/>
    <property type="molecule type" value="Genomic_DNA"/>
</dbReference>